<name>A0A934TI60_9RHOB</name>
<gene>
    <name evidence="3" type="ORF">CCR87_01300</name>
</gene>
<accession>A0A934TI60</accession>
<dbReference type="Proteomes" id="UP000706333">
    <property type="component" value="Unassembled WGS sequence"/>
</dbReference>
<keyword evidence="4" id="KW-1185">Reference proteome</keyword>
<proteinExistence type="predicted"/>
<feature type="region of interest" description="Disordered" evidence="1">
    <location>
        <begin position="1"/>
        <end position="33"/>
    </location>
</feature>
<reference evidence="3" key="1">
    <citation type="submission" date="2017-05" db="EMBL/GenBank/DDBJ databases">
        <authorList>
            <person name="Imhoff J.F."/>
            <person name="Rahn T."/>
            <person name="Kuenzel S."/>
            <person name="Neulinger S.C."/>
        </authorList>
    </citation>
    <scope>NUCLEOTIDE SEQUENCE</scope>
    <source>
        <strain evidence="3">LMG 28126</strain>
    </source>
</reference>
<evidence type="ECO:0000313" key="3">
    <source>
        <dbReference type="EMBL" id="MBK5926001.1"/>
    </source>
</evidence>
<protein>
    <recommendedName>
        <fullName evidence="2">Anti-sigma factor NepR domain-containing protein</fullName>
    </recommendedName>
</protein>
<dbReference type="InterPro" id="IPR041649">
    <property type="entry name" value="NepR"/>
</dbReference>
<organism evidence="3 4">
    <name type="scientific">Rhodobaculum claviforme</name>
    <dbReference type="NCBI Taxonomy" id="1549854"/>
    <lineage>
        <taxon>Bacteria</taxon>
        <taxon>Pseudomonadati</taxon>
        <taxon>Pseudomonadota</taxon>
        <taxon>Alphaproteobacteria</taxon>
        <taxon>Rhodobacterales</taxon>
        <taxon>Paracoccaceae</taxon>
        <taxon>Rhodobaculum</taxon>
    </lineage>
</organism>
<comment type="caution">
    <text evidence="3">The sequence shown here is derived from an EMBL/GenBank/DDBJ whole genome shotgun (WGS) entry which is preliminary data.</text>
</comment>
<evidence type="ECO:0000313" key="4">
    <source>
        <dbReference type="Proteomes" id="UP000706333"/>
    </source>
</evidence>
<evidence type="ECO:0000256" key="1">
    <source>
        <dbReference type="SAM" id="MobiDB-lite"/>
    </source>
</evidence>
<dbReference type="AlphaFoldDB" id="A0A934TI60"/>
<dbReference type="Pfam" id="PF18557">
    <property type="entry name" value="NepR"/>
    <property type="match status" value="1"/>
</dbReference>
<dbReference type="RefSeq" id="WP_201155527.1">
    <property type="nucleotide sequence ID" value="NZ_NHSD01000079.1"/>
</dbReference>
<feature type="domain" description="Anti-sigma factor NepR" evidence="2">
    <location>
        <begin position="39"/>
        <end position="70"/>
    </location>
</feature>
<dbReference type="EMBL" id="NHSD01000079">
    <property type="protein sequence ID" value="MBK5926001.1"/>
    <property type="molecule type" value="Genomic_DNA"/>
</dbReference>
<reference evidence="3" key="2">
    <citation type="journal article" date="2020" name="Microorganisms">
        <title>Osmotic Adaptation and Compatible Solute Biosynthesis of Phototrophic Bacteria as Revealed from Genome Analyses.</title>
        <authorList>
            <person name="Imhoff J.F."/>
            <person name="Rahn T."/>
            <person name="Kunzel S."/>
            <person name="Keller A."/>
            <person name="Neulinger S.C."/>
        </authorList>
    </citation>
    <scope>NUCLEOTIDE SEQUENCE</scope>
    <source>
        <strain evidence="3">LMG 28126</strain>
    </source>
</reference>
<sequence>MSLTDHGARKRVFVPPGDTSADRQPPCDASDGVSPVVARQIDENLKLLYRQRIEQDLPDDLQALVAQLRDGGGRT</sequence>
<evidence type="ECO:0000259" key="2">
    <source>
        <dbReference type="Pfam" id="PF18557"/>
    </source>
</evidence>